<dbReference type="GeneID" id="9186625"/>
<sequence>MLEQRGVIFPAKGYTSTAHTISTIQSYGKTPPPLSINLYTRVLYNTSTHHGHRSPKSQNTNNAMEFQRPLLLLSRHRTSLFGLAMCNALGTLAES</sequence>
<dbReference type="AlphaFoldDB" id="D5GPC0"/>
<dbReference type="RefSeq" id="XP_002842194.1">
    <property type="nucleotide sequence ID" value="XM_002842148.1"/>
</dbReference>
<protein>
    <submittedName>
        <fullName evidence="1">(Perigord truffle) hypothetical protein</fullName>
    </submittedName>
</protein>
<gene>
    <name evidence="1" type="ORF">GSTUM_00011794001</name>
</gene>
<dbReference type="KEGG" id="tml:GSTUM_00011794001"/>
<organism evidence="1 2">
    <name type="scientific">Tuber melanosporum (strain Mel28)</name>
    <name type="common">Perigord black truffle</name>
    <dbReference type="NCBI Taxonomy" id="656061"/>
    <lineage>
        <taxon>Eukaryota</taxon>
        <taxon>Fungi</taxon>
        <taxon>Dikarya</taxon>
        <taxon>Ascomycota</taxon>
        <taxon>Pezizomycotina</taxon>
        <taxon>Pezizomycetes</taxon>
        <taxon>Pezizales</taxon>
        <taxon>Tuberaceae</taxon>
        <taxon>Tuber</taxon>
    </lineage>
</organism>
<dbReference type="InParanoid" id="D5GPC0"/>
<dbReference type="EMBL" id="FN430373">
    <property type="protein sequence ID" value="CAZ86385.1"/>
    <property type="molecule type" value="Genomic_DNA"/>
</dbReference>
<proteinExistence type="predicted"/>
<dbReference type="Proteomes" id="UP000006911">
    <property type="component" value="Unassembled WGS sequence"/>
</dbReference>
<keyword evidence="2" id="KW-1185">Reference proteome</keyword>
<reference evidence="1 2" key="1">
    <citation type="journal article" date="2010" name="Nature">
        <title>Perigord black truffle genome uncovers evolutionary origins and mechanisms of symbiosis.</title>
        <authorList>
            <person name="Martin F."/>
            <person name="Kohler A."/>
            <person name="Murat C."/>
            <person name="Balestrini R."/>
            <person name="Coutinho P.M."/>
            <person name="Jaillon O."/>
            <person name="Montanini B."/>
            <person name="Morin E."/>
            <person name="Noel B."/>
            <person name="Percudani R."/>
            <person name="Porcel B."/>
            <person name="Rubini A."/>
            <person name="Amicucci A."/>
            <person name="Amselem J."/>
            <person name="Anthouard V."/>
            <person name="Arcioni S."/>
            <person name="Artiguenave F."/>
            <person name="Aury J.M."/>
            <person name="Ballario P."/>
            <person name="Bolchi A."/>
            <person name="Brenna A."/>
            <person name="Brun A."/>
            <person name="Buee M."/>
            <person name="Cantarel B."/>
            <person name="Chevalier G."/>
            <person name="Couloux A."/>
            <person name="Da Silva C."/>
            <person name="Denoeud F."/>
            <person name="Duplessis S."/>
            <person name="Ghignone S."/>
            <person name="Hilselberger B."/>
            <person name="Iotti M."/>
            <person name="Marcais B."/>
            <person name="Mello A."/>
            <person name="Miranda M."/>
            <person name="Pacioni G."/>
            <person name="Quesneville H."/>
            <person name="Riccioni C."/>
            <person name="Ruotolo R."/>
            <person name="Splivallo R."/>
            <person name="Stocchi V."/>
            <person name="Tisserant E."/>
            <person name="Viscomi A.R."/>
            <person name="Zambonelli A."/>
            <person name="Zampieri E."/>
            <person name="Henrissat B."/>
            <person name="Lebrun M.H."/>
            <person name="Paolocci F."/>
            <person name="Bonfante P."/>
            <person name="Ottonello S."/>
            <person name="Wincker P."/>
        </authorList>
    </citation>
    <scope>NUCLEOTIDE SEQUENCE [LARGE SCALE GENOMIC DNA]</scope>
    <source>
        <strain evidence="1 2">Mel28</strain>
    </source>
</reference>
<dbReference type="HOGENOM" id="CLU_2374309_0_0_1"/>
<evidence type="ECO:0000313" key="2">
    <source>
        <dbReference type="Proteomes" id="UP000006911"/>
    </source>
</evidence>
<name>D5GPC0_TUBMM</name>
<evidence type="ECO:0000313" key="1">
    <source>
        <dbReference type="EMBL" id="CAZ86385.1"/>
    </source>
</evidence>
<accession>D5GPC0</accession>